<dbReference type="CDD" id="cd00165">
    <property type="entry name" value="S4"/>
    <property type="match status" value="1"/>
</dbReference>
<dbReference type="PROSITE" id="PS50889">
    <property type="entry name" value="S4"/>
    <property type="match status" value="1"/>
</dbReference>
<dbReference type="GO" id="GO:0003723">
    <property type="term" value="F:RNA binding"/>
    <property type="evidence" value="ECO:0007669"/>
    <property type="project" value="UniProtKB-KW"/>
</dbReference>
<evidence type="ECO:0000313" key="3">
    <source>
        <dbReference type="EMBL" id="MST68823.1"/>
    </source>
</evidence>
<dbReference type="AlphaFoldDB" id="A0A6A8M7N5"/>
<dbReference type="InterPro" id="IPR002942">
    <property type="entry name" value="S4_RNA-bd"/>
</dbReference>
<dbReference type="Gene3D" id="3.10.290.10">
    <property type="entry name" value="RNA-binding S4 domain"/>
    <property type="match status" value="1"/>
</dbReference>
<dbReference type="SMART" id="SM00363">
    <property type="entry name" value="S4"/>
    <property type="match status" value="1"/>
</dbReference>
<accession>A0A6A8M7N5</accession>
<dbReference type="InterPro" id="IPR036986">
    <property type="entry name" value="S4_RNA-bd_sf"/>
</dbReference>
<dbReference type="Gene3D" id="3.30.70.330">
    <property type="match status" value="1"/>
</dbReference>
<proteinExistence type="predicted"/>
<dbReference type="Pfam" id="PF01479">
    <property type="entry name" value="S4"/>
    <property type="match status" value="1"/>
</dbReference>
<protein>
    <recommendedName>
        <fullName evidence="2">RNA-binding S4 domain-containing protein</fullName>
    </recommendedName>
</protein>
<evidence type="ECO:0000259" key="2">
    <source>
        <dbReference type="SMART" id="SM00363"/>
    </source>
</evidence>
<dbReference type="Pfam" id="PF17774">
    <property type="entry name" value="YlmH_RBD"/>
    <property type="match status" value="1"/>
</dbReference>
<feature type="domain" description="RNA-binding S4" evidence="2">
    <location>
        <begin position="192"/>
        <end position="250"/>
    </location>
</feature>
<gene>
    <name evidence="3" type="ORF">FYJ66_04355</name>
</gene>
<organism evidence="3">
    <name type="scientific">Baileyella intestinalis</name>
    <dbReference type="NCBI Taxonomy" id="2606709"/>
    <lineage>
        <taxon>Bacteria</taxon>
        <taxon>Bacillati</taxon>
        <taxon>Bacillota</taxon>
        <taxon>Clostridia</taxon>
        <taxon>Peptostreptococcales</taxon>
        <taxon>Anaerovoracaceae</taxon>
        <taxon>Baileyella</taxon>
    </lineage>
</organism>
<name>A0A6A8M7N5_9FIRM</name>
<reference evidence="3" key="1">
    <citation type="submission" date="2019-09" db="EMBL/GenBank/DDBJ databases">
        <title>In-depth cultivation of the pig gut microbiome towards novel bacterial diversity and tailored functional studies.</title>
        <authorList>
            <person name="Wylensek D."/>
            <person name="Hitch T.C.A."/>
            <person name="Clavel T."/>
        </authorList>
    </citation>
    <scope>NUCLEOTIDE SEQUENCE</scope>
    <source>
        <strain evidence="3">RF-744-FAT-WT-3</strain>
    </source>
</reference>
<dbReference type="RefSeq" id="WP_154572292.1">
    <property type="nucleotide sequence ID" value="NZ_VUNB01000003.1"/>
</dbReference>
<dbReference type="InterPro" id="IPR040591">
    <property type="entry name" value="RqcP2_RBD"/>
</dbReference>
<evidence type="ECO:0000256" key="1">
    <source>
        <dbReference type="PROSITE-ProRule" id="PRU00182"/>
    </source>
</evidence>
<dbReference type="SUPFAM" id="SSF55174">
    <property type="entry name" value="Alpha-L RNA-binding motif"/>
    <property type="match status" value="1"/>
</dbReference>
<comment type="caution">
    <text evidence="3">The sequence shown here is derived from an EMBL/GenBank/DDBJ whole genome shotgun (WGS) entry which is preliminary data.</text>
</comment>
<sequence>MDKQQLLSGRVSDLSRQCWNGDYLTHTNFLSASELADFFQMAGHQHSPGLSTFNGTPYVVYGGRSNFDRGIVFFLPSYMTASQLISDEASGQGEIQLVLAEPVNSKYADPLTHRDYLGAMMNLGIERNLIGDILVDSETGRACIFCTGEGSRVIAGELVQVKHTTIKCRIIPPDQCDIAESTRKITGTVASLRLDSILTTVWNMSRGKAQALIQGEKVTVNGRLITSSSFEPGENDRISVRGFGKFVFLGVEGSTRKGRLKVIISLFI</sequence>
<dbReference type="EMBL" id="VUNB01000003">
    <property type="protein sequence ID" value="MST68823.1"/>
    <property type="molecule type" value="Genomic_DNA"/>
</dbReference>
<keyword evidence="1" id="KW-0694">RNA-binding</keyword>
<dbReference type="InterPro" id="IPR012677">
    <property type="entry name" value="Nucleotide-bd_a/b_plait_sf"/>
</dbReference>